<organism evidence="1 2">
    <name type="scientific">Janthinobacterium lividum</name>
    <dbReference type="NCBI Taxonomy" id="29581"/>
    <lineage>
        <taxon>Bacteria</taxon>
        <taxon>Pseudomonadati</taxon>
        <taxon>Pseudomonadota</taxon>
        <taxon>Betaproteobacteria</taxon>
        <taxon>Burkholderiales</taxon>
        <taxon>Oxalobacteraceae</taxon>
        <taxon>Janthinobacterium</taxon>
    </lineage>
</organism>
<evidence type="ECO:0008006" key="3">
    <source>
        <dbReference type="Google" id="ProtNLM"/>
    </source>
</evidence>
<accession>A0A1E8PM89</accession>
<reference evidence="1 2" key="1">
    <citation type="submission" date="2016-10" db="EMBL/GenBank/DDBJ databases">
        <title>Updated version of Genome Assembly of Janthinobacterium lividum ERGS5:01.</title>
        <authorList>
            <person name="Kumar R."/>
            <person name="Acharya V."/>
            <person name="Singh D."/>
        </authorList>
    </citation>
    <scope>NUCLEOTIDE SEQUENCE [LARGE SCALE GENOMIC DNA]</scope>
    <source>
        <strain evidence="1 2">ERGS5:01</strain>
    </source>
</reference>
<sequence>MRSLPYREGSWFAVPLPGGGYAAGVVARRAPAGRIMLAYMFGPKRDRLPVLEELEDLRPEHAVRRLRTGDMAILNARWPLLGDSRHWEREAWPMPAFIRRNASLQRAWRASYADADPAKLDREESIPFDTPGMESDSLYGYGATELLMNKVLVQEAASAA</sequence>
<dbReference type="Proteomes" id="UP000092634">
    <property type="component" value="Unassembled WGS sequence"/>
</dbReference>
<dbReference type="Pfam" id="PF15428">
    <property type="entry name" value="Imm26"/>
    <property type="match status" value="1"/>
</dbReference>
<dbReference type="EMBL" id="MAQB02000006">
    <property type="protein sequence ID" value="OFJ47406.1"/>
    <property type="molecule type" value="Genomic_DNA"/>
</dbReference>
<protein>
    <recommendedName>
        <fullName evidence="3">Immunity protein 26</fullName>
    </recommendedName>
</protein>
<dbReference type="InterPro" id="IPR029278">
    <property type="entry name" value="Imm26"/>
</dbReference>
<dbReference type="AlphaFoldDB" id="A0A1E8PM89"/>
<name>A0A1E8PM89_9BURK</name>
<evidence type="ECO:0000313" key="2">
    <source>
        <dbReference type="Proteomes" id="UP000092634"/>
    </source>
</evidence>
<comment type="caution">
    <text evidence="1">The sequence shown here is derived from an EMBL/GenBank/DDBJ whole genome shotgun (WGS) entry which is preliminary data.</text>
</comment>
<proteinExistence type="predicted"/>
<gene>
    <name evidence="1" type="ORF">BA896_016790</name>
</gene>
<evidence type="ECO:0000313" key="1">
    <source>
        <dbReference type="EMBL" id="OFJ47406.1"/>
    </source>
</evidence>